<reference evidence="1" key="1">
    <citation type="submission" date="2023-08" db="EMBL/GenBank/DDBJ databases">
        <title>A de novo genome assembly of Solanum verrucosum Schlechtendal, a Mexican diploid species geographically isolated from the other diploid A-genome species in potato relatives.</title>
        <authorList>
            <person name="Hosaka K."/>
        </authorList>
    </citation>
    <scope>NUCLEOTIDE SEQUENCE</scope>
    <source>
        <tissue evidence="1">Young leaves</tissue>
    </source>
</reference>
<gene>
    <name evidence="1" type="ORF">MTR67_044003</name>
</gene>
<dbReference type="EMBL" id="CP133621">
    <property type="protein sequence ID" value="WMV50618.1"/>
    <property type="molecule type" value="Genomic_DNA"/>
</dbReference>
<dbReference type="Proteomes" id="UP001234989">
    <property type="component" value="Chromosome 10"/>
</dbReference>
<evidence type="ECO:0000313" key="2">
    <source>
        <dbReference type="Proteomes" id="UP001234989"/>
    </source>
</evidence>
<keyword evidence="2" id="KW-1185">Reference proteome</keyword>
<organism evidence="1 2">
    <name type="scientific">Solanum verrucosum</name>
    <dbReference type="NCBI Taxonomy" id="315347"/>
    <lineage>
        <taxon>Eukaryota</taxon>
        <taxon>Viridiplantae</taxon>
        <taxon>Streptophyta</taxon>
        <taxon>Embryophyta</taxon>
        <taxon>Tracheophyta</taxon>
        <taxon>Spermatophyta</taxon>
        <taxon>Magnoliopsida</taxon>
        <taxon>eudicotyledons</taxon>
        <taxon>Gunneridae</taxon>
        <taxon>Pentapetalae</taxon>
        <taxon>asterids</taxon>
        <taxon>lamiids</taxon>
        <taxon>Solanales</taxon>
        <taxon>Solanaceae</taxon>
        <taxon>Solanoideae</taxon>
        <taxon>Solaneae</taxon>
        <taxon>Solanum</taxon>
    </lineage>
</organism>
<feature type="non-terminal residue" evidence="1">
    <location>
        <position position="1"/>
    </location>
</feature>
<sequence length="68" mass="7706">CGGLLGAVSRDRRHTRRFALWSGSSPFGFCLQHSSILRHWEIECCFVELLGDALTAPFYRRLDLLLPG</sequence>
<name>A0AAF0UPS3_SOLVR</name>
<proteinExistence type="predicted"/>
<evidence type="ECO:0000313" key="1">
    <source>
        <dbReference type="EMBL" id="WMV50618.1"/>
    </source>
</evidence>
<accession>A0AAF0UPS3</accession>
<dbReference type="AlphaFoldDB" id="A0AAF0UPS3"/>
<protein>
    <submittedName>
        <fullName evidence="1">Uncharacterized protein</fullName>
    </submittedName>
</protein>